<keyword evidence="1 2" id="KW-0694">RNA-binding</keyword>
<feature type="region of interest" description="Disordered" evidence="3">
    <location>
        <begin position="498"/>
        <end position="517"/>
    </location>
</feature>
<dbReference type="InterPro" id="IPR012677">
    <property type="entry name" value="Nucleotide-bd_a/b_plait_sf"/>
</dbReference>
<reference evidence="6 7" key="1">
    <citation type="journal article" date="2018" name="J. Allergy Clin. Immunol.">
        <title>High-quality assembly of Dermatophagoides pteronyssinus genome and transcriptome reveals a wide range of novel allergens.</title>
        <authorList>
            <person name="Liu X.Y."/>
            <person name="Yang K.Y."/>
            <person name="Wang M.Q."/>
            <person name="Kwok J.S."/>
            <person name="Zeng X."/>
            <person name="Yang Z."/>
            <person name="Xiao X.J."/>
            <person name="Lau C.P."/>
            <person name="Li Y."/>
            <person name="Huang Z.M."/>
            <person name="Ba J.G."/>
            <person name="Yim A.K."/>
            <person name="Ouyang C.Y."/>
            <person name="Ngai S.M."/>
            <person name="Chan T.F."/>
            <person name="Leung E.L."/>
            <person name="Liu L."/>
            <person name="Liu Z.G."/>
            <person name="Tsui S.K."/>
        </authorList>
    </citation>
    <scope>NUCLEOTIDE SEQUENCE [LARGE SCALE GENOMIC DNA]</scope>
    <source>
        <strain evidence="6">Derp</strain>
    </source>
</reference>
<dbReference type="Gene3D" id="3.60.15.10">
    <property type="entry name" value="Ribonuclease Z/Hydroxyacylglutathione hydrolase-like"/>
    <property type="match status" value="1"/>
</dbReference>
<dbReference type="PANTHER" id="PTHR15032">
    <property type="entry name" value="N-ACYL-PHOSPHATIDYLETHANOLAMINE-HYDROLYZING PHOSPHOLIPASE D"/>
    <property type="match status" value="1"/>
</dbReference>
<dbReference type="Pfam" id="PF01585">
    <property type="entry name" value="G-patch"/>
    <property type="match status" value="1"/>
</dbReference>
<feature type="compositionally biased region" description="Acidic residues" evidence="3">
    <location>
        <begin position="548"/>
        <end position="560"/>
    </location>
</feature>
<evidence type="ECO:0000259" key="5">
    <source>
        <dbReference type="PROSITE" id="PS50174"/>
    </source>
</evidence>
<evidence type="ECO:0000313" key="7">
    <source>
        <dbReference type="Proteomes" id="UP000887458"/>
    </source>
</evidence>
<feature type="domain" description="G-patch" evidence="5">
    <location>
        <begin position="612"/>
        <end position="652"/>
    </location>
</feature>
<organism evidence="6 7">
    <name type="scientific">Dermatophagoides pteronyssinus</name>
    <name type="common">European house dust mite</name>
    <dbReference type="NCBI Taxonomy" id="6956"/>
    <lineage>
        <taxon>Eukaryota</taxon>
        <taxon>Metazoa</taxon>
        <taxon>Ecdysozoa</taxon>
        <taxon>Arthropoda</taxon>
        <taxon>Chelicerata</taxon>
        <taxon>Arachnida</taxon>
        <taxon>Acari</taxon>
        <taxon>Acariformes</taxon>
        <taxon>Sarcoptiformes</taxon>
        <taxon>Astigmata</taxon>
        <taxon>Psoroptidia</taxon>
        <taxon>Analgoidea</taxon>
        <taxon>Pyroglyphidae</taxon>
        <taxon>Dermatophagoidinae</taxon>
        <taxon>Dermatophagoides</taxon>
    </lineage>
</organism>
<feature type="compositionally biased region" description="Basic and acidic residues" evidence="3">
    <location>
        <begin position="561"/>
        <end position="575"/>
    </location>
</feature>
<accession>A0ABQ8J2S1</accession>
<feature type="domain" description="RRM" evidence="4">
    <location>
        <begin position="677"/>
        <end position="762"/>
    </location>
</feature>
<protein>
    <recommendedName>
        <fullName evidence="8">RNA-binding motif protein 17</fullName>
    </recommendedName>
</protein>
<keyword evidence="7" id="KW-1185">Reference proteome</keyword>
<dbReference type="Pfam" id="PF12706">
    <property type="entry name" value="Lactamase_B_2"/>
    <property type="match status" value="1"/>
</dbReference>
<feature type="compositionally biased region" description="Basic and acidic residues" evidence="3">
    <location>
        <begin position="506"/>
        <end position="517"/>
    </location>
</feature>
<proteinExistence type="predicted"/>
<sequence>MIQKFKFLSKRLNSFEQNDDDDNGNTHQHNHHHHHHHTSDNKLISRNAVICSSGKDKYRHDTTTSSSQLSLCSTINHQLTRQNSTTSQMVKRNTVVNCLDMEQSLMIGGKYQNPWPNYRLPTFTNILKLGLSRDKSNVASKKELNQHLPILEPNISTKPPENSFRITWLGHASVLAEFDNITVLTDPMFSERASPSQVIGPKRFRDPPCTVHDLPSNLDAVIISHSHYDHLDLNTVVLLNARYGSDLRWFIPIGLGDWFGRVGCENVVELDWWEENCVPDKSDVSFVFTPAQHWSKRTLTDDNKSLWGSWVVKGPRFRFFFTGDTGFCDVFKQIGSIYGPFDVSAIPIGSYEPRRYMKYQHIDPAEAIQLHKDLRSKFSVAIHWGTFAFSDEPFLEPPIFKKYLNFSTEKNQQRKYFKMSLYDDIITLNDESTGKTSSIKLLQDHLQLKRTTAKNNYKQNQSSLYGGYHTRNLLSSKVDEIPPPPVIDMNQMNMTKQGASLLGGDWDPKDEYDPRWPNDYEKLIKERKEQEKKASKSPIIATRSLGLDYDDDEDDDDDEYENKNSHNRSTSDSKQSKTLAAFAPPPSLLENVEKVTKTSSTSNQKTSKGFEVSSVAAKIMAKMGYKQGQGLGKEEQGINKALQVEKTSKTQGKIICEDEKMKMDDLPIAEKLKNPSKVVLLRNMVGPGEVDSELEPETKEECSKYGEVIKCQIFEKKDYENEEDAVKIFIEFAHVDSAIKALVDLNGRYFGGRIVKASFYELDKFRKGNIL</sequence>
<dbReference type="SUPFAM" id="SSF54928">
    <property type="entry name" value="RNA-binding domain, RBD"/>
    <property type="match status" value="1"/>
</dbReference>
<dbReference type="EMBL" id="NJHN03000086">
    <property type="protein sequence ID" value="KAH9416855.1"/>
    <property type="molecule type" value="Genomic_DNA"/>
</dbReference>
<evidence type="ECO:0000256" key="3">
    <source>
        <dbReference type="SAM" id="MobiDB-lite"/>
    </source>
</evidence>
<evidence type="ECO:0000256" key="2">
    <source>
        <dbReference type="PROSITE-ProRule" id="PRU00176"/>
    </source>
</evidence>
<dbReference type="SMART" id="SM00443">
    <property type="entry name" value="G_patch"/>
    <property type="match status" value="1"/>
</dbReference>
<dbReference type="InterPro" id="IPR001279">
    <property type="entry name" value="Metallo-B-lactamas"/>
</dbReference>
<dbReference type="InterPro" id="IPR035979">
    <property type="entry name" value="RBD_domain_sf"/>
</dbReference>
<dbReference type="InterPro" id="IPR036866">
    <property type="entry name" value="RibonucZ/Hydroxyglut_hydro"/>
</dbReference>
<feature type="region of interest" description="Disordered" evidence="3">
    <location>
        <begin position="529"/>
        <end position="606"/>
    </location>
</feature>
<feature type="compositionally biased region" description="Low complexity" evidence="3">
    <location>
        <begin position="597"/>
        <end position="606"/>
    </location>
</feature>
<evidence type="ECO:0000259" key="4">
    <source>
        <dbReference type="PROSITE" id="PS50102"/>
    </source>
</evidence>
<dbReference type="Pfam" id="PF00076">
    <property type="entry name" value="RRM_1"/>
    <property type="match status" value="1"/>
</dbReference>
<dbReference type="PROSITE" id="PS50102">
    <property type="entry name" value="RRM"/>
    <property type="match status" value="1"/>
</dbReference>
<name>A0ABQ8J2S1_DERPT</name>
<evidence type="ECO:0000313" key="6">
    <source>
        <dbReference type="EMBL" id="KAH9416855.1"/>
    </source>
</evidence>
<evidence type="ECO:0000256" key="1">
    <source>
        <dbReference type="ARBA" id="ARBA00022884"/>
    </source>
</evidence>
<evidence type="ECO:0008006" key="8">
    <source>
        <dbReference type="Google" id="ProtNLM"/>
    </source>
</evidence>
<dbReference type="SMART" id="SM00360">
    <property type="entry name" value="RRM"/>
    <property type="match status" value="1"/>
</dbReference>
<dbReference type="SMART" id="SM00361">
    <property type="entry name" value="RRM_1"/>
    <property type="match status" value="1"/>
</dbReference>
<gene>
    <name evidence="6" type="ORF">DERP_011970</name>
</gene>
<dbReference type="Proteomes" id="UP000887458">
    <property type="component" value="Unassembled WGS sequence"/>
</dbReference>
<dbReference type="CDD" id="cd12647">
    <property type="entry name" value="RRM_UHM_SPF45"/>
    <property type="match status" value="1"/>
</dbReference>
<dbReference type="InterPro" id="IPR000467">
    <property type="entry name" value="G_patch_dom"/>
</dbReference>
<dbReference type="PANTHER" id="PTHR15032:SF4">
    <property type="entry name" value="N-ACYL-PHOSPHATIDYLETHANOLAMINE-HYDROLYZING PHOSPHOLIPASE D"/>
    <property type="match status" value="1"/>
</dbReference>
<dbReference type="Gene3D" id="3.30.70.330">
    <property type="match status" value="1"/>
</dbReference>
<feature type="compositionally biased region" description="Basic residues" evidence="3">
    <location>
        <begin position="28"/>
        <end position="37"/>
    </location>
</feature>
<dbReference type="InterPro" id="IPR034653">
    <property type="entry name" value="SPF45_RRM"/>
</dbReference>
<dbReference type="InterPro" id="IPR000504">
    <property type="entry name" value="RRM_dom"/>
</dbReference>
<dbReference type="SUPFAM" id="SSF56281">
    <property type="entry name" value="Metallo-hydrolase/oxidoreductase"/>
    <property type="match status" value="1"/>
</dbReference>
<dbReference type="PROSITE" id="PS50174">
    <property type="entry name" value="G_PATCH"/>
    <property type="match status" value="1"/>
</dbReference>
<reference evidence="6 7" key="2">
    <citation type="journal article" date="2022" name="Mol. Biol. Evol.">
        <title>Comparative Genomics Reveals Insights into the Divergent Evolution of Astigmatic Mites and Household Pest Adaptations.</title>
        <authorList>
            <person name="Xiong Q."/>
            <person name="Wan A.T."/>
            <person name="Liu X."/>
            <person name="Fung C.S."/>
            <person name="Xiao X."/>
            <person name="Malainual N."/>
            <person name="Hou J."/>
            <person name="Wang L."/>
            <person name="Wang M."/>
            <person name="Yang K.Y."/>
            <person name="Cui Y."/>
            <person name="Leung E.L."/>
            <person name="Nong W."/>
            <person name="Shin S.K."/>
            <person name="Au S.W."/>
            <person name="Jeong K.Y."/>
            <person name="Chew F.T."/>
            <person name="Hui J.H."/>
            <person name="Leung T.F."/>
            <person name="Tungtrongchitr A."/>
            <person name="Zhong N."/>
            <person name="Liu Z."/>
            <person name="Tsui S.K."/>
        </authorList>
    </citation>
    <scope>NUCLEOTIDE SEQUENCE [LARGE SCALE GENOMIC DNA]</scope>
    <source>
        <strain evidence="6">Derp</strain>
    </source>
</reference>
<feature type="region of interest" description="Disordered" evidence="3">
    <location>
        <begin position="16"/>
        <end position="44"/>
    </location>
</feature>
<comment type="caution">
    <text evidence="6">The sequence shown here is derived from an EMBL/GenBank/DDBJ whole genome shotgun (WGS) entry which is preliminary data.</text>
</comment>
<dbReference type="InterPro" id="IPR003954">
    <property type="entry name" value="RRM_euk-type"/>
</dbReference>